<feature type="region of interest" description="Disordered" evidence="1">
    <location>
        <begin position="1"/>
        <end position="59"/>
    </location>
</feature>
<feature type="compositionally biased region" description="Polar residues" evidence="1">
    <location>
        <begin position="47"/>
        <end position="59"/>
    </location>
</feature>
<protein>
    <submittedName>
        <fullName evidence="2">Uncharacterized protein</fullName>
    </submittedName>
</protein>
<proteinExistence type="predicted"/>
<evidence type="ECO:0000313" key="3">
    <source>
        <dbReference type="Proteomes" id="UP000617340"/>
    </source>
</evidence>
<name>A0A834JCP9_VESGE</name>
<evidence type="ECO:0000256" key="1">
    <source>
        <dbReference type="SAM" id="MobiDB-lite"/>
    </source>
</evidence>
<organism evidence="2 3">
    <name type="scientific">Vespula germanica</name>
    <name type="common">German yellow jacket</name>
    <name type="synonym">Paravespula germanica</name>
    <dbReference type="NCBI Taxonomy" id="30212"/>
    <lineage>
        <taxon>Eukaryota</taxon>
        <taxon>Metazoa</taxon>
        <taxon>Ecdysozoa</taxon>
        <taxon>Arthropoda</taxon>
        <taxon>Hexapoda</taxon>
        <taxon>Insecta</taxon>
        <taxon>Pterygota</taxon>
        <taxon>Neoptera</taxon>
        <taxon>Endopterygota</taxon>
        <taxon>Hymenoptera</taxon>
        <taxon>Apocrita</taxon>
        <taxon>Aculeata</taxon>
        <taxon>Vespoidea</taxon>
        <taxon>Vespidae</taxon>
        <taxon>Vespinae</taxon>
        <taxon>Vespula</taxon>
    </lineage>
</organism>
<evidence type="ECO:0000313" key="2">
    <source>
        <dbReference type="EMBL" id="KAF7384747.1"/>
    </source>
</evidence>
<dbReference type="AlphaFoldDB" id="A0A834JCP9"/>
<sequence>MKFCTAHQKGRRMPKGQSPVGRPSTFRGWRMDSKSQGTALWQRPKDNSSGTHSLINPSNSCSSLQDCIWLLGNSKDTFRGDLRGTLSVPFEKIRGSLEETNRFQPMSTVRTESIDVKTLRTNVSNNVSSVSLSSAVVEAMD</sequence>
<comment type="caution">
    <text evidence="2">The sequence shown here is derived from an EMBL/GenBank/DDBJ whole genome shotgun (WGS) entry which is preliminary data.</text>
</comment>
<keyword evidence="3" id="KW-1185">Reference proteome</keyword>
<gene>
    <name evidence="2" type="ORF">HZH68_014359</name>
</gene>
<reference evidence="2" key="1">
    <citation type="journal article" date="2020" name="G3 (Bethesda)">
        <title>High-Quality Assemblies for Three Invasive Social Wasps from the &lt;i&gt;Vespula&lt;/i&gt; Genus.</title>
        <authorList>
            <person name="Harrop T.W.R."/>
            <person name="Guhlin J."/>
            <person name="McLaughlin G.M."/>
            <person name="Permina E."/>
            <person name="Stockwell P."/>
            <person name="Gilligan J."/>
            <person name="Le Lec M.F."/>
            <person name="Gruber M.A.M."/>
            <person name="Quinn O."/>
            <person name="Lovegrove M."/>
            <person name="Duncan E.J."/>
            <person name="Remnant E.J."/>
            <person name="Van Eeckhoven J."/>
            <person name="Graham B."/>
            <person name="Knapp R.A."/>
            <person name="Langford K.W."/>
            <person name="Kronenberg Z."/>
            <person name="Press M.O."/>
            <person name="Eacker S.M."/>
            <person name="Wilson-Rankin E.E."/>
            <person name="Purcell J."/>
            <person name="Lester P.J."/>
            <person name="Dearden P.K."/>
        </authorList>
    </citation>
    <scope>NUCLEOTIDE SEQUENCE</scope>
    <source>
        <strain evidence="2">Linc-1</strain>
    </source>
</reference>
<dbReference type="EMBL" id="JACSDZ010000017">
    <property type="protein sequence ID" value="KAF7384747.1"/>
    <property type="molecule type" value="Genomic_DNA"/>
</dbReference>
<dbReference type="Proteomes" id="UP000617340">
    <property type="component" value="Unassembled WGS sequence"/>
</dbReference>
<accession>A0A834JCP9</accession>